<dbReference type="Gene3D" id="3.40.50.11500">
    <property type="match status" value="1"/>
</dbReference>
<evidence type="ECO:0000313" key="3">
    <source>
        <dbReference type="EMBL" id="CAE0264112.1"/>
    </source>
</evidence>
<dbReference type="GO" id="GO:0032483">
    <property type="term" value="P:regulation of Rab protein signal transduction"/>
    <property type="evidence" value="ECO:0007669"/>
    <property type="project" value="TreeGrafter"/>
</dbReference>
<dbReference type="Pfam" id="PF02141">
    <property type="entry name" value="DENN"/>
    <property type="match status" value="1"/>
</dbReference>
<name>A0A7S3GEW0_9EUKA</name>
<organism evidence="3">
    <name type="scientific">Palpitomonas bilix</name>
    <dbReference type="NCBI Taxonomy" id="652834"/>
    <lineage>
        <taxon>Eukaryota</taxon>
        <taxon>Eukaryota incertae sedis</taxon>
    </lineage>
</organism>
<feature type="region of interest" description="Disordered" evidence="1">
    <location>
        <begin position="686"/>
        <end position="707"/>
    </location>
</feature>
<evidence type="ECO:0000256" key="1">
    <source>
        <dbReference type="SAM" id="MobiDB-lite"/>
    </source>
</evidence>
<dbReference type="PROSITE" id="PS50211">
    <property type="entry name" value="DENN"/>
    <property type="match status" value="1"/>
</dbReference>
<dbReference type="SMART" id="SM00799">
    <property type="entry name" value="DENN"/>
    <property type="match status" value="1"/>
</dbReference>
<dbReference type="PANTHER" id="PTHR12296">
    <property type="entry name" value="DENN DOMAIN-CONTAINING PROTEIN 4"/>
    <property type="match status" value="1"/>
</dbReference>
<dbReference type="AlphaFoldDB" id="A0A7S3GEW0"/>
<accession>A0A7S3GEW0</accession>
<feature type="region of interest" description="Disordered" evidence="1">
    <location>
        <begin position="500"/>
        <end position="520"/>
    </location>
</feature>
<dbReference type="InterPro" id="IPR001194">
    <property type="entry name" value="cDENN_dom"/>
</dbReference>
<evidence type="ECO:0000259" key="2">
    <source>
        <dbReference type="PROSITE" id="PS50211"/>
    </source>
</evidence>
<dbReference type="GO" id="GO:0031410">
    <property type="term" value="C:cytoplasmic vesicle"/>
    <property type="evidence" value="ECO:0007669"/>
    <property type="project" value="TreeGrafter"/>
</dbReference>
<dbReference type="EMBL" id="HBIB01040561">
    <property type="protein sequence ID" value="CAE0264112.1"/>
    <property type="molecule type" value="Transcribed_RNA"/>
</dbReference>
<gene>
    <name evidence="3" type="ORF">PBIL07802_LOCUS26415</name>
</gene>
<dbReference type="PANTHER" id="PTHR12296:SF21">
    <property type="entry name" value="DENN DOMAIN-CONTAINING PROTEIN 3"/>
    <property type="match status" value="1"/>
</dbReference>
<dbReference type="InterPro" id="IPR037516">
    <property type="entry name" value="Tripartite_DENN"/>
</dbReference>
<reference evidence="3" key="1">
    <citation type="submission" date="2021-01" db="EMBL/GenBank/DDBJ databases">
        <authorList>
            <person name="Corre E."/>
            <person name="Pelletier E."/>
            <person name="Niang G."/>
            <person name="Scheremetjew M."/>
            <person name="Finn R."/>
            <person name="Kale V."/>
            <person name="Holt S."/>
            <person name="Cochrane G."/>
            <person name="Meng A."/>
            <person name="Brown T."/>
            <person name="Cohen L."/>
        </authorList>
    </citation>
    <scope>NUCLEOTIDE SEQUENCE</scope>
    <source>
        <strain evidence="3">NIES-2562</strain>
    </source>
</reference>
<dbReference type="InterPro" id="IPR051696">
    <property type="entry name" value="DENN_Domain_GEFs"/>
</dbReference>
<dbReference type="InterPro" id="IPR043153">
    <property type="entry name" value="DENN_C"/>
</dbReference>
<sequence length="730" mass="79771">MGDGLVQFVTICGRLQRETRQNRGRSGRRLTVAKNLTREIETTRTGILEAYPSKEVCPHEELLEGFAFPSGFSSLPLSSCPPHRRSRHCATLTNEEGTKLYLAVVVSYHIVGDGSRKYEEDALAEPVALVLGSTKPLFSYLSHLAVTITDACLLGNPAVLPLERAVQWAVHSIPLPLTKDSTVSTCFNKQREWFRGNASTSLPPMDVNPGILLYSLGIDSLLALMCCFMSETKILFVSSSLSAIAPAIEAFVCLMYPFRWPHLYVPLLPHTMADVIAAPVPYILGVHKELLVEQPEDTVLVDLDIGNISVQTDVTPAPKVELNTLKETLLHVTRSPKAILQRQRKWTDKQRSSFFARKTINLGSKRGRSASLDDVGRARSKAQTPDLSHLGMELTDTATATVRTACGYAFWSICSPVMKAAEAGEGKATDVHARDADGKEWHISTAVLDSLDGERKPFFQVFKQSQIFVELLDRHVSRDESLVEFENIGETYPALVKTVEGSKAQEQQQSRKRGGLSRFLRSDSKREVPTDLLLAAMGSDRRARGLASSCAGAELSGREVTFYCRDPSQEGLSGAVTTPFFARKSFASELLEARDGVDPFPESLLQPTDESASAADSGRRVAQIYFLCLIAPSTLLSKRGSLSSNTLNSLFFPLFVHVKAAAVSSMASAAPSPLFGVTASISSRQYAEGEGRPGSSVLSMSTRVTHPPPLLTLKEMRFDRTTARDSKGAS</sequence>
<feature type="domain" description="UDENN" evidence="2">
    <location>
        <begin position="29"/>
        <end position="444"/>
    </location>
</feature>
<protein>
    <recommendedName>
        <fullName evidence="2">UDENN domain-containing protein</fullName>
    </recommendedName>
</protein>
<proteinExistence type="predicted"/>